<sequence>MNRSADEQDPLTLRVATSVFPRASSLVFVSARQSYTVGTQASDSHEPRFFTIRG</sequence>
<dbReference type="EMBL" id="MU154604">
    <property type="protein sequence ID" value="KAF9492225.1"/>
    <property type="molecule type" value="Genomic_DNA"/>
</dbReference>
<comment type="caution">
    <text evidence="1">The sequence shown here is derived from an EMBL/GenBank/DDBJ whole genome shotgun (WGS) entry which is preliminary data.</text>
</comment>
<evidence type="ECO:0000313" key="2">
    <source>
        <dbReference type="Proteomes" id="UP000807025"/>
    </source>
</evidence>
<evidence type="ECO:0000313" key="1">
    <source>
        <dbReference type="EMBL" id="KAF9492225.1"/>
    </source>
</evidence>
<organism evidence="1 2">
    <name type="scientific">Pleurotus eryngii</name>
    <name type="common">Boletus of the steppes</name>
    <dbReference type="NCBI Taxonomy" id="5323"/>
    <lineage>
        <taxon>Eukaryota</taxon>
        <taxon>Fungi</taxon>
        <taxon>Dikarya</taxon>
        <taxon>Basidiomycota</taxon>
        <taxon>Agaricomycotina</taxon>
        <taxon>Agaricomycetes</taxon>
        <taxon>Agaricomycetidae</taxon>
        <taxon>Agaricales</taxon>
        <taxon>Pleurotineae</taxon>
        <taxon>Pleurotaceae</taxon>
        <taxon>Pleurotus</taxon>
    </lineage>
</organism>
<reference evidence="1" key="1">
    <citation type="submission" date="2020-11" db="EMBL/GenBank/DDBJ databases">
        <authorList>
            <consortium name="DOE Joint Genome Institute"/>
            <person name="Ahrendt S."/>
            <person name="Riley R."/>
            <person name="Andreopoulos W."/>
            <person name="Labutti K."/>
            <person name="Pangilinan J."/>
            <person name="Ruiz-Duenas F.J."/>
            <person name="Barrasa J.M."/>
            <person name="Sanchez-Garcia M."/>
            <person name="Camarero S."/>
            <person name="Miyauchi S."/>
            <person name="Serrano A."/>
            <person name="Linde D."/>
            <person name="Babiker R."/>
            <person name="Drula E."/>
            <person name="Ayuso-Fernandez I."/>
            <person name="Pacheco R."/>
            <person name="Padilla G."/>
            <person name="Ferreira P."/>
            <person name="Barriuso J."/>
            <person name="Kellner H."/>
            <person name="Castanera R."/>
            <person name="Alfaro M."/>
            <person name="Ramirez L."/>
            <person name="Pisabarro A.G."/>
            <person name="Kuo A."/>
            <person name="Tritt A."/>
            <person name="Lipzen A."/>
            <person name="He G."/>
            <person name="Yan M."/>
            <person name="Ng V."/>
            <person name="Cullen D."/>
            <person name="Martin F."/>
            <person name="Rosso M.-N."/>
            <person name="Henrissat B."/>
            <person name="Hibbett D."/>
            <person name="Martinez A.T."/>
            <person name="Grigoriev I.V."/>
        </authorList>
    </citation>
    <scope>NUCLEOTIDE SEQUENCE</scope>
    <source>
        <strain evidence="1">ATCC 90797</strain>
    </source>
</reference>
<proteinExistence type="predicted"/>
<keyword evidence="2" id="KW-1185">Reference proteome</keyword>
<gene>
    <name evidence="1" type="ORF">BDN71DRAFT_1451775</name>
</gene>
<accession>A0A9P5ZT63</accession>
<protein>
    <submittedName>
        <fullName evidence="1">Uncharacterized protein</fullName>
    </submittedName>
</protein>
<name>A0A9P5ZT63_PLEER</name>
<dbReference type="AlphaFoldDB" id="A0A9P5ZT63"/>
<dbReference type="Proteomes" id="UP000807025">
    <property type="component" value="Unassembled WGS sequence"/>
</dbReference>